<dbReference type="PANTHER" id="PTHR13604:SF0">
    <property type="entry name" value="ABASIC SITE PROCESSING PROTEIN HMCES"/>
    <property type="match status" value="1"/>
</dbReference>
<dbReference type="Proteomes" id="UP001317822">
    <property type="component" value="Chromosome"/>
</dbReference>
<gene>
    <name evidence="10" type="ORF">LA521A_27110</name>
</gene>
<dbReference type="SUPFAM" id="SSF143081">
    <property type="entry name" value="BB1717-like"/>
    <property type="match status" value="1"/>
</dbReference>
<reference evidence="10 11" key="1">
    <citation type="journal article" date="2023" name="Int. J. Syst. Evol. Microbiol.">
        <title>Physiological and genomic analyses of cobalamin (vitamin B12)-auxotrophy of Lysobacter auxotrophicus sp. nov., a methionine-auxotrophic chitinolytic bacterium isolated from chitin-treated soil.</title>
        <authorList>
            <person name="Saito A."/>
            <person name="Dohra H."/>
            <person name="Hamada M."/>
            <person name="Moriuchi R."/>
            <person name="Kotsuchibashi Y."/>
            <person name="Mori K."/>
        </authorList>
    </citation>
    <scope>NUCLEOTIDE SEQUENCE [LARGE SCALE GENOMIC DNA]</scope>
    <source>
        <strain evidence="10 11">5-21a</strain>
    </source>
</reference>
<evidence type="ECO:0000256" key="6">
    <source>
        <dbReference type="ARBA" id="ARBA00023125"/>
    </source>
</evidence>
<dbReference type="RefSeq" id="WP_281779437.1">
    <property type="nucleotide sequence ID" value="NZ_AP027041.1"/>
</dbReference>
<keyword evidence="3" id="KW-0227">DNA damage</keyword>
<evidence type="ECO:0000256" key="9">
    <source>
        <dbReference type="SAM" id="Coils"/>
    </source>
</evidence>
<dbReference type="InterPro" id="IPR003738">
    <property type="entry name" value="SRAP"/>
</dbReference>
<keyword evidence="9" id="KW-0175">Coiled coil</keyword>
<keyword evidence="2 8" id="KW-0645">Protease</keyword>
<evidence type="ECO:0000256" key="5">
    <source>
        <dbReference type="ARBA" id="ARBA00023124"/>
    </source>
</evidence>
<evidence type="ECO:0000313" key="11">
    <source>
        <dbReference type="Proteomes" id="UP001317822"/>
    </source>
</evidence>
<evidence type="ECO:0000256" key="1">
    <source>
        <dbReference type="ARBA" id="ARBA00008136"/>
    </source>
</evidence>
<feature type="coiled-coil region" evidence="9">
    <location>
        <begin position="99"/>
        <end position="126"/>
    </location>
</feature>
<name>A0ABN6UMD5_9GAMM</name>
<dbReference type="EC" id="3.4.-.-" evidence="8"/>
<evidence type="ECO:0000256" key="3">
    <source>
        <dbReference type="ARBA" id="ARBA00022763"/>
    </source>
</evidence>
<dbReference type="PANTHER" id="PTHR13604">
    <property type="entry name" value="DC12-RELATED"/>
    <property type="match status" value="1"/>
</dbReference>
<evidence type="ECO:0000256" key="2">
    <source>
        <dbReference type="ARBA" id="ARBA00022670"/>
    </source>
</evidence>
<keyword evidence="4 8" id="KW-0378">Hydrolase</keyword>
<evidence type="ECO:0000256" key="8">
    <source>
        <dbReference type="RuleBase" id="RU364100"/>
    </source>
</evidence>
<evidence type="ECO:0000313" key="10">
    <source>
        <dbReference type="EMBL" id="BDU17510.1"/>
    </source>
</evidence>
<evidence type="ECO:0000256" key="4">
    <source>
        <dbReference type="ARBA" id="ARBA00022801"/>
    </source>
</evidence>
<keyword evidence="5" id="KW-0190">Covalent protein-DNA linkage</keyword>
<sequence length="310" mass="35514">MCYSAQVWANYRKYVREFGATISVEEFAILYFHDKGKTRPKTPKAMDDAFAAGETTEERDIWRQIQLWNAEAASKAEQELFTQTTRLNTAQRALQTKVTKKAQEDVRIATNKIEAAKQKLADLRRTDDALPRDSRVFPGVYAPVMIWEDGRRVIKPMRYFCRLPGWTEAVERKFPGTYNARRDKLESSWKDLFGYQHGIMVADVFYENVEGPNGENQVLAFTPKTAEPMLIACLWNRSPGYKGAPDLYSFAAITDEPEPEVAAAGHDRTIINIKPEHIDAWLRPDAGNLAALYAIFDDKRHPYYEHRLAA</sequence>
<proteinExistence type="inferred from homology"/>
<evidence type="ECO:0000256" key="7">
    <source>
        <dbReference type="ARBA" id="ARBA00023239"/>
    </source>
</evidence>
<dbReference type="Gene3D" id="3.90.1680.10">
    <property type="entry name" value="SOS response associated peptidase-like"/>
    <property type="match status" value="1"/>
</dbReference>
<organism evidence="10 11">
    <name type="scientific">Lysobacter auxotrophicus</name>
    <dbReference type="NCBI Taxonomy" id="2992573"/>
    <lineage>
        <taxon>Bacteria</taxon>
        <taxon>Pseudomonadati</taxon>
        <taxon>Pseudomonadota</taxon>
        <taxon>Gammaproteobacteria</taxon>
        <taxon>Lysobacterales</taxon>
        <taxon>Lysobacteraceae</taxon>
        <taxon>Lysobacter</taxon>
    </lineage>
</organism>
<dbReference type="InterPro" id="IPR036590">
    <property type="entry name" value="SRAP-like"/>
</dbReference>
<keyword evidence="7" id="KW-0456">Lyase</keyword>
<dbReference type="EMBL" id="AP027041">
    <property type="protein sequence ID" value="BDU17510.1"/>
    <property type="molecule type" value="Genomic_DNA"/>
</dbReference>
<keyword evidence="11" id="KW-1185">Reference proteome</keyword>
<comment type="similarity">
    <text evidence="1 8">Belongs to the SOS response-associated peptidase family.</text>
</comment>
<protein>
    <recommendedName>
        <fullName evidence="8">Abasic site processing protein</fullName>
        <ecNumber evidence="8">3.4.-.-</ecNumber>
    </recommendedName>
</protein>
<accession>A0ABN6UMD5</accession>
<keyword evidence="6" id="KW-0238">DNA-binding</keyword>
<dbReference type="Pfam" id="PF02586">
    <property type="entry name" value="SRAP"/>
    <property type="match status" value="1"/>
</dbReference>